<protein>
    <recommendedName>
        <fullName evidence="1">GAG-pre-integrase domain-containing protein</fullName>
    </recommendedName>
</protein>
<name>A0A6A4FUM7_9STRA</name>
<accession>A0A6A4FUM7</accession>
<dbReference type="AlphaFoldDB" id="A0A6A4FUM7"/>
<feature type="domain" description="GAG-pre-integrase" evidence="1">
    <location>
        <begin position="95"/>
        <end position="134"/>
    </location>
</feature>
<keyword evidence="3" id="KW-1185">Reference proteome</keyword>
<evidence type="ECO:0000259" key="1">
    <source>
        <dbReference type="Pfam" id="PF13976"/>
    </source>
</evidence>
<organism evidence="2 3">
    <name type="scientific">Phytophthora rubi</name>
    <dbReference type="NCBI Taxonomy" id="129364"/>
    <lineage>
        <taxon>Eukaryota</taxon>
        <taxon>Sar</taxon>
        <taxon>Stramenopiles</taxon>
        <taxon>Oomycota</taxon>
        <taxon>Peronosporomycetes</taxon>
        <taxon>Peronosporales</taxon>
        <taxon>Peronosporaceae</taxon>
        <taxon>Phytophthora</taxon>
    </lineage>
</organism>
<dbReference type="Pfam" id="PF13976">
    <property type="entry name" value="gag_pre-integrs"/>
    <property type="match status" value="1"/>
</dbReference>
<evidence type="ECO:0000313" key="3">
    <source>
        <dbReference type="Proteomes" id="UP000434957"/>
    </source>
</evidence>
<dbReference type="EMBL" id="QXFT01000240">
    <property type="protein sequence ID" value="KAE9349833.1"/>
    <property type="molecule type" value="Genomic_DNA"/>
</dbReference>
<reference evidence="2 3" key="1">
    <citation type="submission" date="2018-08" db="EMBL/GenBank/DDBJ databases">
        <title>Genomic investigation of the strawberry pathogen Phytophthora fragariae indicates pathogenicity is determined by transcriptional variation in three key races.</title>
        <authorList>
            <person name="Adams T.M."/>
            <person name="Armitage A.D."/>
            <person name="Sobczyk M.K."/>
            <person name="Bates H.J."/>
            <person name="Dunwell J.M."/>
            <person name="Nellist C.F."/>
            <person name="Harrison R.J."/>
        </authorList>
    </citation>
    <scope>NUCLEOTIDE SEQUENCE [LARGE SCALE GENOMIC DNA]</scope>
    <source>
        <strain evidence="2 3">SCRP333</strain>
    </source>
</reference>
<evidence type="ECO:0000313" key="2">
    <source>
        <dbReference type="EMBL" id="KAE9349833.1"/>
    </source>
</evidence>
<sequence>MIGMVQKTVQASDSRAWMLDTGSTTHVCIDRSRFVSEKKSRASFKVWTGDVTRGVMSGIMSGTALVCALDAKSTSSSQEQERKIFLDREEMAMLTVNADASPLMRWHERLGHLNVGTIKHMMDNGTVTGMGIPKELFKKKFVPQLHVHQAEDKVLQEKRSRKAVEGEL</sequence>
<gene>
    <name evidence="2" type="ORF">PR003_g5667</name>
</gene>
<proteinExistence type="predicted"/>
<comment type="caution">
    <text evidence="2">The sequence shown here is derived from an EMBL/GenBank/DDBJ whole genome shotgun (WGS) entry which is preliminary data.</text>
</comment>
<dbReference type="Proteomes" id="UP000434957">
    <property type="component" value="Unassembled WGS sequence"/>
</dbReference>
<dbReference type="InterPro" id="IPR025724">
    <property type="entry name" value="GAG-pre-integrase_dom"/>
</dbReference>